<dbReference type="RefSeq" id="WP_139838027.1">
    <property type="nucleotide sequence ID" value="NZ_FWFJ01000003.1"/>
</dbReference>
<organism evidence="2 3">
    <name type="scientific">Roseovarius gaetbuli</name>
    <dbReference type="NCBI Taxonomy" id="1356575"/>
    <lineage>
        <taxon>Bacteria</taxon>
        <taxon>Pseudomonadati</taxon>
        <taxon>Pseudomonadota</taxon>
        <taxon>Alphaproteobacteria</taxon>
        <taxon>Rhodobacterales</taxon>
        <taxon>Roseobacteraceae</taxon>
        <taxon>Roseovarius</taxon>
    </lineage>
</organism>
<proteinExistence type="predicted"/>
<reference evidence="3" key="1">
    <citation type="submission" date="2017-03" db="EMBL/GenBank/DDBJ databases">
        <authorList>
            <person name="Rodrigo-Torres L."/>
            <person name="Arahal R.D."/>
            <person name="Lucena T."/>
        </authorList>
    </citation>
    <scope>NUCLEOTIDE SEQUENCE [LARGE SCALE GENOMIC DNA]</scope>
    <source>
        <strain evidence="3">CECT 8370</strain>
    </source>
</reference>
<dbReference type="AlphaFoldDB" id="A0A1X6YEU5"/>
<dbReference type="Proteomes" id="UP000194012">
    <property type="component" value="Unassembled WGS sequence"/>
</dbReference>
<evidence type="ECO:0000313" key="3">
    <source>
        <dbReference type="Proteomes" id="UP000194012"/>
    </source>
</evidence>
<feature type="region of interest" description="Disordered" evidence="1">
    <location>
        <begin position="1"/>
        <end position="141"/>
    </location>
</feature>
<dbReference type="OrthoDB" id="9851113at2"/>
<keyword evidence="3" id="KW-1185">Reference proteome</keyword>
<protein>
    <submittedName>
        <fullName evidence="2">Uncharacterized protein</fullName>
    </submittedName>
</protein>
<sequence>MFTAISSPILPLAPTPPGRTEPTQSTTAGPRTTEPVSASNAITPGAVFSVHPPDTTTRATALDNGPLRGSTPEDRARRQAATAEPRHLFAALIKDETPPIETPEEVARETAPPLPEATKPVDATPLAASVVDADPGLRDAE</sequence>
<evidence type="ECO:0000313" key="2">
    <source>
        <dbReference type="EMBL" id="SLN18803.1"/>
    </source>
</evidence>
<evidence type="ECO:0000256" key="1">
    <source>
        <dbReference type="SAM" id="MobiDB-lite"/>
    </source>
</evidence>
<feature type="compositionally biased region" description="Polar residues" evidence="1">
    <location>
        <begin position="21"/>
        <end position="42"/>
    </location>
</feature>
<dbReference type="EMBL" id="FWFJ01000003">
    <property type="protein sequence ID" value="SLN18803.1"/>
    <property type="molecule type" value="Genomic_DNA"/>
</dbReference>
<name>A0A1X6YEU5_9RHOB</name>
<accession>A0A1X6YEU5</accession>
<gene>
    <name evidence="2" type="ORF">ROG8370_00619</name>
</gene>